<comment type="caution">
    <text evidence="4">The sequence shown here is derived from an EMBL/GenBank/DDBJ whole genome shotgun (WGS) entry which is preliminary data.</text>
</comment>
<dbReference type="Pfam" id="PF12828">
    <property type="entry name" value="PXB"/>
    <property type="match status" value="1"/>
</dbReference>
<sequence>MSSPSLTPAQTHALFDILVHHQLYSEIEAFKYPKAIEQYGFPFRKADGVQTTSPLLQSMLNKFVLRLPGLKSVALDFWQDKVRVLVKKLGDAELSESYDKGSIGARKALATAISSLLEYVARGMLGGYPVGKRKEGKKEYDTSKPEDVLQAWDDGMRELIYGDLLDELFETVAKSDKLEQHSSLVQAAHEFILLNLASFLHHVFIMSPDGQYLLRLLENIHRLIPYMMIRQTLRVGNAATMVNGMVRLVLAKLSVTAVTNWIGLTNNTNDGMNLMQQIMSTVMAWDTSEFQKRAQKLESCKDPPKKEVFKAIKAYVYSSKDKHDAARNISLEESKSIVGVILETSDPPIDPASLSEHQHTVAMEYYSNYLSIRDREELTKILCKLQPDVLTSAMKDLVAAFDPVIRAVHNAVDLSGTVYDAEVFLTDLVKVSKPKKPSGTGSRPSSRASSPGPNGPASISDTAKDTHNPTVEDYVQLLRKHMPSSHRFLHQICKNAPDLANQYREYAQSVLAEFRVDNSPTEEPTAHGAGNMTLPLQSLFSTLSTEKQDQLKKLLDKHEKHLQSLKKTSQSRLETIMSSHTTASPSKPKHSPGKGTTHGPGMYLSRWHSLLDSCYITPATLHGPVRRGWEVKGELDGKGLKTSTVINGVTHRRLGSRDRNQGLNMADGTGDAVERRERKRDGLEEDRVREVWGSMEMGWVGVCKGLEVMGD</sequence>
<feature type="compositionally biased region" description="Low complexity" evidence="1">
    <location>
        <begin position="437"/>
        <end position="460"/>
    </location>
</feature>
<evidence type="ECO:0000259" key="3">
    <source>
        <dbReference type="Pfam" id="PF12828"/>
    </source>
</evidence>
<name>A0A9W8XFK1_9PLEO</name>
<feature type="domain" description="PX-associated" evidence="3">
    <location>
        <begin position="3"/>
        <end position="122"/>
    </location>
</feature>
<dbReference type="InterPro" id="IPR024554">
    <property type="entry name" value="LEC1-like_C"/>
</dbReference>
<dbReference type="InterPro" id="IPR047168">
    <property type="entry name" value="LEC1-like"/>
</dbReference>
<evidence type="ECO:0000313" key="5">
    <source>
        <dbReference type="Proteomes" id="UP001140513"/>
    </source>
</evidence>
<feature type="domain" description="PX" evidence="2">
    <location>
        <begin position="165"/>
        <end position="360"/>
    </location>
</feature>
<gene>
    <name evidence="4" type="ORF">N0V89_010087</name>
</gene>
<accession>A0A9W8XFK1</accession>
<dbReference type="Proteomes" id="UP001140513">
    <property type="component" value="Unassembled WGS sequence"/>
</dbReference>
<proteinExistence type="predicted"/>
<evidence type="ECO:0000256" key="1">
    <source>
        <dbReference type="SAM" id="MobiDB-lite"/>
    </source>
</evidence>
<dbReference type="OrthoDB" id="2117459at2759"/>
<feature type="region of interest" description="Disordered" evidence="1">
    <location>
        <begin position="658"/>
        <end position="682"/>
    </location>
</feature>
<organism evidence="4 5">
    <name type="scientific">Didymosphaeria variabile</name>
    <dbReference type="NCBI Taxonomy" id="1932322"/>
    <lineage>
        <taxon>Eukaryota</taxon>
        <taxon>Fungi</taxon>
        <taxon>Dikarya</taxon>
        <taxon>Ascomycota</taxon>
        <taxon>Pezizomycotina</taxon>
        <taxon>Dothideomycetes</taxon>
        <taxon>Pleosporomycetidae</taxon>
        <taxon>Pleosporales</taxon>
        <taxon>Massarineae</taxon>
        <taxon>Didymosphaeriaceae</taxon>
        <taxon>Didymosphaeria</taxon>
    </lineage>
</organism>
<dbReference type="Pfam" id="PF12825">
    <property type="entry name" value="DUF3818"/>
    <property type="match status" value="2"/>
</dbReference>
<dbReference type="PANTHER" id="PTHR47185:SF2">
    <property type="entry name" value="FUNGAL PROTEIN"/>
    <property type="match status" value="1"/>
</dbReference>
<dbReference type="EMBL" id="JAPEUX010000007">
    <property type="protein sequence ID" value="KAJ4348709.1"/>
    <property type="molecule type" value="Genomic_DNA"/>
</dbReference>
<keyword evidence="5" id="KW-1185">Reference proteome</keyword>
<feature type="region of interest" description="Disordered" evidence="1">
    <location>
        <begin position="578"/>
        <end position="600"/>
    </location>
</feature>
<evidence type="ECO:0008006" key="6">
    <source>
        <dbReference type="Google" id="ProtNLM"/>
    </source>
</evidence>
<feature type="domain" description="PX" evidence="2">
    <location>
        <begin position="363"/>
        <end position="433"/>
    </location>
</feature>
<feature type="region of interest" description="Disordered" evidence="1">
    <location>
        <begin position="433"/>
        <end position="468"/>
    </location>
</feature>
<dbReference type="RefSeq" id="XP_056068097.1">
    <property type="nucleotide sequence ID" value="XM_056218832.1"/>
</dbReference>
<feature type="compositionally biased region" description="Basic and acidic residues" evidence="1">
    <location>
        <begin position="672"/>
        <end position="682"/>
    </location>
</feature>
<dbReference type="GeneID" id="80913617"/>
<dbReference type="AlphaFoldDB" id="A0A9W8XFK1"/>
<dbReference type="GO" id="GO:0035091">
    <property type="term" value="F:phosphatidylinositol binding"/>
    <property type="evidence" value="ECO:0007669"/>
    <property type="project" value="TreeGrafter"/>
</dbReference>
<protein>
    <recommendedName>
        <fullName evidence="6">PX-associated-domain-containing protein</fullName>
    </recommendedName>
</protein>
<dbReference type="InterPro" id="IPR024555">
    <property type="entry name" value="PX-associated"/>
</dbReference>
<reference evidence="4" key="1">
    <citation type="submission" date="2022-10" db="EMBL/GenBank/DDBJ databases">
        <title>Tapping the CABI collections for fungal endophytes: first genome assemblies for Collariella, Neodidymelliopsis, Ascochyta clinopodiicola, Didymella pomorum, Didymosphaeria variabile, Neocosmospora piperis and Neocucurbitaria cava.</title>
        <authorList>
            <person name="Hill R."/>
        </authorList>
    </citation>
    <scope>NUCLEOTIDE SEQUENCE</scope>
    <source>
        <strain evidence="4">IMI 356815</strain>
    </source>
</reference>
<evidence type="ECO:0000259" key="2">
    <source>
        <dbReference type="Pfam" id="PF12825"/>
    </source>
</evidence>
<evidence type="ECO:0000313" key="4">
    <source>
        <dbReference type="EMBL" id="KAJ4348709.1"/>
    </source>
</evidence>
<dbReference type="PANTHER" id="PTHR47185">
    <property type="entry name" value="PX DOMAIN-CONTAINING PROTEIN YPR097W"/>
    <property type="match status" value="1"/>
</dbReference>